<reference evidence="1 2" key="2">
    <citation type="journal article" date="1994" name="Acta Virol.">
        <title>Characterization and sequence analysis of the F2 promoter from corynephage BFK20.</title>
        <authorList>
            <person name="Koptides M."/>
            <person name="Ugorcakova J."/>
            <person name="Baloghova E."/>
            <person name="Bukovska G."/>
            <person name="Timko J."/>
        </authorList>
    </citation>
    <scope>NUCLEOTIDE SEQUENCE [LARGE SCALE GENOMIC DNA]</scope>
</reference>
<dbReference type="Proteomes" id="UP000001531">
    <property type="component" value="Segment"/>
</dbReference>
<organism evidence="1 2">
    <name type="scientific">Corynebacterium phage BFK20</name>
    <dbReference type="NCBI Taxonomy" id="28358"/>
    <lineage>
        <taxon>Viruses</taxon>
        <taxon>Duplodnaviria</taxon>
        <taxon>Heunggongvirae</taxon>
        <taxon>Uroviricota</taxon>
        <taxon>Caudoviricetes</taxon>
        <taxon>Sasvirus</taxon>
        <taxon>Sasvirus BFK20</taxon>
    </lineage>
</organism>
<reference evidence="1 2" key="4">
    <citation type="journal article" date="2007" name="Virology">
        <title>Transcriptional profiling of bacteriophage BFK20: coexpression interrogated by "guilt-by-association" algorithm.</title>
        <authorList>
            <person name="Majtan T."/>
            <person name="Halgasova N."/>
            <person name="Bukovska G."/>
            <person name="Timko J."/>
        </authorList>
    </citation>
    <scope>NUCLEOTIDE SEQUENCE [LARGE SCALE GENOMIC DNA]</scope>
</reference>
<name>Q3V5G2_9CAUD</name>
<reference evidence="1 2" key="1">
    <citation type="journal article" date="1992" name="J. Gen. Microbiol.">
        <title>Characterization of bacteriophage BFK20 from Brevibacterium flavum.</title>
        <authorList>
            <person name="Koptides M."/>
            <person name="Barak I."/>
            <person name="Sisova M."/>
            <person name="Baloghova E."/>
            <person name="Ugorcakova J."/>
        </authorList>
    </citation>
    <scope>NUCLEOTIDE SEQUENCE [LARGE SCALE GENOMIC DNA]</scope>
</reference>
<dbReference type="KEGG" id="vg:5580376"/>
<sequence>MFEFKHCGKDSEIFATGSDPVNPVHVGYFTKLPMVVAITFNRDTEGLIPEKLEGKRFFFDPKTHIVSNELDAPVTQLYYGNEEFSTLWALVGLYYSPEV</sequence>
<dbReference type="EMBL" id="AJ278322">
    <property type="protein sequence ID" value="CAJ29716.1"/>
    <property type="molecule type" value="Genomic_DNA"/>
</dbReference>
<protein>
    <submittedName>
        <fullName evidence="1">Gp33</fullName>
    </submittedName>
</protein>
<dbReference type="RefSeq" id="YP_001456763.1">
    <property type="nucleotide sequence ID" value="NC_009799.3"/>
</dbReference>
<evidence type="ECO:0000313" key="1">
    <source>
        <dbReference type="EMBL" id="CAJ29716.1"/>
    </source>
</evidence>
<gene>
    <name evidence="1" type="primary">ORF33</name>
</gene>
<dbReference type="GeneID" id="5580376"/>
<reference evidence="1 2" key="3">
    <citation type="journal article" date="2006" name="Virology">
        <title>Complete nucleotide sequence and genome analysis of bacteriophage BFK20--a lytic phage of the industrial producer Brevibacterium flavum.</title>
        <authorList>
            <person name="Bukovska G."/>
            <person name="Klucar L."/>
            <person name="Vlcek C."/>
            <person name="Adamovic J."/>
            <person name="Turna J."/>
            <person name="Timko J."/>
        </authorList>
    </citation>
    <scope>NUCLEOTIDE SEQUENCE [LARGE SCALE GENOMIC DNA]</scope>
</reference>
<proteinExistence type="predicted"/>
<accession>Q3V5G2</accession>
<keyword evidence="2" id="KW-1185">Reference proteome</keyword>
<evidence type="ECO:0000313" key="2">
    <source>
        <dbReference type="Proteomes" id="UP000001531"/>
    </source>
</evidence>